<evidence type="ECO:0000259" key="1">
    <source>
        <dbReference type="Pfam" id="PF08350"/>
    </source>
</evidence>
<dbReference type="SUPFAM" id="SSF46785">
    <property type="entry name" value="Winged helix' DNA-binding domain"/>
    <property type="match status" value="1"/>
</dbReference>
<reference evidence="4" key="1">
    <citation type="submission" date="2016-10" db="EMBL/GenBank/DDBJ databases">
        <authorList>
            <person name="de Groot N.N."/>
        </authorList>
    </citation>
    <scope>NUCLEOTIDE SEQUENCE [LARGE SCALE GENOMIC DNA]</scope>
    <source>
        <strain evidence="4">CGMCC 1.12397</strain>
    </source>
</reference>
<sequence length="261" mass="29307">MDSDDAAQFLAGTPDRRRLLARLARDSASPAELADELDLPRRSVQRHLGQFADRGWAESSGGTYRLTVTGELVVEEHVTYLDSLDRIDAFGPFFRHLPDRTHAPDPRWLEDATLTAASPENPQAPVREYLDSVRAFDTERIRMISPVLSRLFHEAHAELAFDGVRTELVMSEETIRRARELNPAEFSVVVSVGVLDLYRYPEDVSFGLTLGDDRLLMGAYDGEGQLKACVESNNPEFVRWAGDLFERYRDESDPVGPSILG</sequence>
<evidence type="ECO:0000313" key="6">
    <source>
        <dbReference type="Proteomes" id="UP000255421"/>
    </source>
</evidence>
<gene>
    <name evidence="3" type="ORF">DWB78_16490</name>
    <name evidence="4" type="ORF">SAMN05216278_3621</name>
</gene>
<feature type="domain" description="HVO-A0261-like N-terminal" evidence="2">
    <location>
        <begin position="5"/>
        <end position="87"/>
    </location>
</feature>
<evidence type="ECO:0000313" key="3">
    <source>
        <dbReference type="EMBL" id="RDI69752.1"/>
    </source>
</evidence>
<protein>
    <submittedName>
        <fullName evidence="3">DUF1724 domain-containing protein</fullName>
    </submittedName>
    <submittedName>
        <fullName evidence="4">Predicted transcriptional regulator, contains HTH domain</fullName>
    </submittedName>
</protein>
<dbReference type="OrthoDB" id="330490at2157"/>
<dbReference type="AlphaFoldDB" id="A0A1H1GAB1"/>
<dbReference type="EMBL" id="FNKQ01000005">
    <property type="protein sequence ID" value="SDR10053.1"/>
    <property type="molecule type" value="Genomic_DNA"/>
</dbReference>
<dbReference type="Proteomes" id="UP000255421">
    <property type="component" value="Unassembled WGS sequence"/>
</dbReference>
<evidence type="ECO:0000259" key="2">
    <source>
        <dbReference type="Pfam" id="PF25213"/>
    </source>
</evidence>
<dbReference type="InterPro" id="IPR036390">
    <property type="entry name" value="WH_DNA-bd_sf"/>
</dbReference>
<dbReference type="InterPro" id="IPR013561">
    <property type="entry name" value="FilR1_middle_dom"/>
</dbReference>
<dbReference type="InterPro" id="IPR057527">
    <property type="entry name" value="HVO_A0261-like_N"/>
</dbReference>
<dbReference type="EMBL" id="QQST01000003">
    <property type="protein sequence ID" value="RDI69752.1"/>
    <property type="molecule type" value="Genomic_DNA"/>
</dbReference>
<evidence type="ECO:0000313" key="4">
    <source>
        <dbReference type="EMBL" id="SDR10053.1"/>
    </source>
</evidence>
<feature type="domain" description="Methanogenesis regulatory protein FilR1 middle" evidence="1">
    <location>
        <begin position="122"/>
        <end position="250"/>
    </location>
</feature>
<accession>A0A1H1GAB1</accession>
<dbReference type="Proteomes" id="UP000199289">
    <property type="component" value="Unassembled WGS sequence"/>
</dbReference>
<dbReference type="Pfam" id="PF25213">
    <property type="entry name" value="HVO_A0261_N"/>
    <property type="match status" value="1"/>
</dbReference>
<organism evidence="4 5">
    <name type="scientific">Halopelagius longus</name>
    <dbReference type="NCBI Taxonomy" id="1236180"/>
    <lineage>
        <taxon>Archaea</taxon>
        <taxon>Methanobacteriati</taxon>
        <taxon>Methanobacteriota</taxon>
        <taxon>Stenosarchaea group</taxon>
        <taxon>Halobacteria</taxon>
        <taxon>Halobacteriales</taxon>
        <taxon>Haloferacaceae</taxon>
    </lineage>
</organism>
<dbReference type="InterPro" id="IPR036388">
    <property type="entry name" value="WH-like_DNA-bd_sf"/>
</dbReference>
<dbReference type="RefSeq" id="WP_092539102.1">
    <property type="nucleotide sequence ID" value="NZ_FNKQ01000005.1"/>
</dbReference>
<dbReference type="Gene3D" id="1.10.10.10">
    <property type="entry name" value="Winged helix-like DNA-binding domain superfamily/Winged helix DNA-binding domain"/>
    <property type="match status" value="1"/>
</dbReference>
<reference evidence="5" key="2">
    <citation type="submission" date="2016-10" db="EMBL/GenBank/DDBJ databases">
        <authorList>
            <person name="Varghese N."/>
            <person name="Submissions S."/>
        </authorList>
    </citation>
    <scope>NUCLEOTIDE SEQUENCE [LARGE SCALE GENOMIC DNA]</scope>
    <source>
        <strain evidence="5">CGMCC 1.12397</strain>
    </source>
</reference>
<keyword evidence="6" id="KW-1185">Reference proteome</keyword>
<dbReference type="Pfam" id="PF08350">
    <property type="entry name" value="FilR1_middle"/>
    <property type="match status" value="1"/>
</dbReference>
<proteinExistence type="predicted"/>
<evidence type="ECO:0000313" key="5">
    <source>
        <dbReference type="Proteomes" id="UP000199289"/>
    </source>
</evidence>
<name>A0A1H1GAB1_9EURY</name>
<reference evidence="3 6" key="3">
    <citation type="submission" date="2018-07" db="EMBL/GenBank/DDBJ databases">
        <title>Genome sequence of extremly halophilic archaeon Halopelagius longus strain BC12-B1.</title>
        <authorList>
            <person name="Zhang X."/>
        </authorList>
    </citation>
    <scope>NUCLEOTIDE SEQUENCE [LARGE SCALE GENOMIC DNA]</scope>
    <source>
        <strain evidence="3 6">BC12-B1</strain>
    </source>
</reference>